<evidence type="ECO:0000313" key="3">
    <source>
        <dbReference type="EMBL" id="MRH41130.1"/>
    </source>
</evidence>
<evidence type="ECO:0000259" key="2">
    <source>
        <dbReference type="Pfam" id="PF00171"/>
    </source>
</evidence>
<feature type="domain" description="Aldehyde dehydrogenase" evidence="2">
    <location>
        <begin position="11"/>
        <end position="274"/>
    </location>
</feature>
<dbReference type="CDD" id="cd07122">
    <property type="entry name" value="ALDH_F20_ACDH"/>
    <property type="match status" value="1"/>
</dbReference>
<proteinExistence type="predicted"/>
<dbReference type="InterPro" id="IPR016161">
    <property type="entry name" value="Ald_DH/histidinol_DH"/>
</dbReference>
<dbReference type="PANTHER" id="PTHR11699">
    <property type="entry name" value="ALDEHYDE DEHYDROGENASE-RELATED"/>
    <property type="match status" value="1"/>
</dbReference>
<comment type="caution">
    <text evidence="3">The sequence shown here is derived from an EMBL/GenBank/DDBJ whole genome shotgun (WGS) entry which is preliminary data.</text>
</comment>
<dbReference type="SUPFAM" id="SSF53720">
    <property type="entry name" value="ALDH-like"/>
    <property type="match status" value="1"/>
</dbReference>
<keyword evidence="1 3" id="KW-0560">Oxidoreductase</keyword>
<dbReference type="RefSeq" id="WP_338079180.1">
    <property type="nucleotide sequence ID" value="NZ_WJNG01000001.1"/>
</dbReference>
<organism evidence="3 4">
    <name type="scientific">Aquibacillus halophilus</name>
    <dbReference type="NCBI Taxonomy" id="930132"/>
    <lineage>
        <taxon>Bacteria</taxon>
        <taxon>Bacillati</taxon>
        <taxon>Bacillota</taxon>
        <taxon>Bacilli</taxon>
        <taxon>Bacillales</taxon>
        <taxon>Bacillaceae</taxon>
        <taxon>Aquibacillus</taxon>
    </lineage>
</organism>
<dbReference type="InterPro" id="IPR015590">
    <property type="entry name" value="Aldehyde_DH_dom"/>
</dbReference>
<dbReference type="Gene3D" id="3.40.309.10">
    <property type="entry name" value="Aldehyde Dehydrogenase, Chain A, domain 2"/>
    <property type="match status" value="1"/>
</dbReference>
<dbReference type="Gene3D" id="3.40.605.10">
    <property type="entry name" value="Aldehyde Dehydrogenase, Chain A, domain 1"/>
    <property type="match status" value="1"/>
</dbReference>
<dbReference type="InterPro" id="IPR013357">
    <property type="entry name" value="Acetaldehyde_DH_acetylating"/>
</dbReference>
<dbReference type="EMBL" id="WJNG01000001">
    <property type="protein sequence ID" value="MRH41130.1"/>
    <property type="molecule type" value="Genomic_DNA"/>
</dbReference>
<sequence length="489" mass="52398">MKLDDDLQAIQEVRNALQQAKEAQAFLGKMSQIQIDEIVLGLSEAATEHSETLATIAVKETGFGNVVDKTAKNLFASVQVYEGIKNLKTVGIINKDEVKKVWEVAQPVGVIAGIVPSTNPTSTVIFKSLIALKSRNAIVFSPHPSAQKCTLEAVTILRAAVKKMGAPEDVIQCLTKLSMSATKELMAHTDTDLILATGGTAMVKSAYSSGKPAYGVGPGNVPVYFHTSADLGQSVKQIIQSKTFDYGTICASEQAIVVDLQIKKALKQELERQGAYFLNDDEKTKVAAIIMAGSGMNPGIVGKSPQVIAEIAGITIPIDCDLLIAEEQEIGINHPFSVEKLCPILALYTATDWIEGRELCGKLLELGGLGHTLGIHCLEESVIEAFGLEMPASRIIINSGTTFGGIGATTGIQPSLTLGCGTFGNNITTDNIGPMHLLNIKRVAFGVREMEAPVKTAQKKQEDLLQVQTQVNRDEVFNIVKSILSELKQ</sequence>
<dbReference type="Proteomes" id="UP000799092">
    <property type="component" value="Unassembled WGS sequence"/>
</dbReference>
<gene>
    <name evidence="3" type="ORF">GH741_00390</name>
</gene>
<dbReference type="InterPro" id="IPR016162">
    <property type="entry name" value="Ald_DH_N"/>
</dbReference>
<protein>
    <submittedName>
        <fullName evidence="3">Acetaldehyde dehydrogenase (Acetylating)</fullName>
        <ecNumber evidence="3">1.2.1.10</ecNumber>
    </submittedName>
</protein>
<dbReference type="InterPro" id="IPR016163">
    <property type="entry name" value="Ald_DH_C"/>
</dbReference>
<dbReference type="NCBIfam" id="TIGR02518">
    <property type="entry name" value="EutH_ACDH"/>
    <property type="match status" value="1"/>
</dbReference>
<dbReference type="EC" id="1.2.1.10" evidence="3"/>
<keyword evidence="4" id="KW-1185">Reference proteome</keyword>
<dbReference type="Pfam" id="PF00171">
    <property type="entry name" value="Aldedh"/>
    <property type="match status" value="1"/>
</dbReference>
<evidence type="ECO:0000313" key="4">
    <source>
        <dbReference type="Proteomes" id="UP000799092"/>
    </source>
</evidence>
<reference evidence="3" key="1">
    <citation type="submission" date="2019-11" db="EMBL/GenBank/DDBJ databases">
        <authorList>
            <person name="Li J."/>
        </authorList>
    </citation>
    <scope>NUCLEOTIDE SEQUENCE</scope>
    <source>
        <strain evidence="3">B6B</strain>
    </source>
</reference>
<evidence type="ECO:0000256" key="1">
    <source>
        <dbReference type="ARBA" id="ARBA00023002"/>
    </source>
</evidence>
<accession>A0A6A8D776</accession>
<name>A0A6A8D776_9BACI</name>
<dbReference type="AlphaFoldDB" id="A0A6A8D776"/>
<dbReference type="GO" id="GO:0008774">
    <property type="term" value="F:acetaldehyde dehydrogenase (acetylating) activity"/>
    <property type="evidence" value="ECO:0007669"/>
    <property type="project" value="UniProtKB-EC"/>
</dbReference>